<feature type="compositionally biased region" description="Low complexity" evidence="1">
    <location>
        <begin position="182"/>
        <end position="195"/>
    </location>
</feature>
<feature type="compositionally biased region" description="Low complexity" evidence="1">
    <location>
        <begin position="482"/>
        <end position="493"/>
    </location>
</feature>
<feature type="region of interest" description="Disordered" evidence="1">
    <location>
        <begin position="172"/>
        <end position="206"/>
    </location>
</feature>
<feature type="compositionally biased region" description="Basic and acidic residues" evidence="1">
    <location>
        <begin position="345"/>
        <end position="371"/>
    </location>
</feature>
<dbReference type="Proteomes" id="UP000028995">
    <property type="component" value="Unassembled WGS sequence"/>
</dbReference>
<accession>A0A087AHX2</accession>
<dbReference type="eggNOG" id="ENOG502ZBU7">
    <property type="taxonomic scope" value="Bacteria"/>
</dbReference>
<feature type="region of interest" description="Disordered" evidence="1">
    <location>
        <begin position="345"/>
        <end position="388"/>
    </location>
</feature>
<gene>
    <name evidence="2" type="ORF">BCHO_0417</name>
</gene>
<keyword evidence="3" id="KW-1185">Reference proteome</keyword>
<dbReference type="InterPro" id="IPR021391">
    <property type="entry name" value="DUF3027"/>
</dbReference>
<comment type="caution">
    <text evidence="2">The sequence shown here is derived from an EMBL/GenBank/DDBJ whole genome shotgun (WGS) entry which is preliminary data.</text>
</comment>
<sequence length="565" mass="60627">MAEEFDPEALARAVAIDTAEDADHVGAFVTSETSADGVTDFRFVATMVGYEGWQWSVTLFHDVDADRWTVDEASLIPTDKALLPPPWVPWKDRLEPSDLSVTDSIGTEPGDERLEPGVTETTIEQVEETHGAVDEDSERDAEHERQAQRTAQAEAETRLDDAAAVIEGVETVSEAVEDRPEAQSGADAADAQSQQAHRESSTTQQDLHDAIEEFDLSRRAVMSPFGRAQTAQRWYDGPHGPKSLSTKTANGNVCSTCGFFIPLRGDLSEMFGVCANRWSPDDGRVVSLDHGCGEHSQIEPPEPSRLWIQTKPAYDDVHIDIVAQSPREERGDVELIETVVDAKKHDHEAKRHDGEAPAGDDVPHEERRAAQDADVPMPDADAQRKAADEAIAGETDAGKPAQAPAQQIVDAADAIVDGEQRQVLADSAASDTIGRTQVVAELATDAENEGEDFDDALSAKAGADAGSPHDEADRKAADAGTSAESSDAEQPADAADDEHATDVEATVEPDVAETPDVAAPEDDAQTEGAVQTETVEHAPVEVETADVSSDALQEETIEPYQEAHD</sequence>
<name>A0A087AHX2_9BIFI</name>
<dbReference type="Pfam" id="PF11228">
    <property type="entry name" value="DUF3027"/>
    <property type="match status" value="2"/>
</dbReference>
<feature type="compositionally biased region" description="Basic and acidic residues" evidence="1">
    <location>
        <begin position="467"/>
        <end position="477"/>
    </location>
</feature>
<evidence type="ECO:0008006" key="4">
    <source>
        <dbReference type="Google" id="ProtNLM"/>
    </source>
</evidence>
<proteinExistence type="predicted"/>
<protein>
    <recommendedName>
        <fullName evidence="4">DUF3027 domain-containing protein</fullName>
    </recommendedName>
</protein>
<dbReference type="STRING" id="35760.BCHO_0417"/>
<evidence type="ECO:0000313" key="3">
    <source>
        <dbReference type="Proteomes" id="UP000028995"/>
    </source>
</evidence>
<evidence type="ECO:0000313" key="2">
    <source>
        <dbReference type="EMBL" id="KFI58372.1"/>
    </source>
</evidence>
<organism evidence="2 3">
    <name type="scientific">Bifidobacterium choerinum</name>
    <dbReference type="NCBI Taxonomy" id="35760"/>
    <lineage>
        <taxon>Bacteria</taxon>
        <taxon>Bacillati</taxon>
        <taxon>Actinomycetota</taxon>
        <taxon>Actinomycetes</taxon>
        <taxon>Bifidobacteriales</taxon>
        <taxon>Bifidobacteriaceae</taxon>
        <taxon>Bifidobacterium</taxon>
    </lineage>
</organism>
<dbReference type="OrthoDB" id="3210158at2"/>
<feature type="compositionally biased region" description="Acidic residues" evidence="1">
    <location>
        <begin position="505"/>
        <end position="525"/>
    </location>
</feature>
<evidence type="ECO:0000256" key="1">
    <source>
        <dbReference type="SAM" id="MobiDB-lite"/>
    </source>
</evidence>
<feature type="compositionally biased region" description="Basic and acidic residues" evidence="1">
    <location>
        <begin position="196"/>
        <end position="206"/>
    </location>
</feature>
<dbReference type="EMBL" id="JGYU01000001">
    <property type="protein sequence ID" value="KFI58372.1"/>
    <property type="molecule type" value="Genomic_DNA"/>
</dbReference>
<reference evidence="2 3" key="1">
    <citation type="submission" date="2014-03" db="EMBL/GenBank/DDBJ databases">
        <title>Genomics of Bifidobacteria.</title>
        <authorList>
            <person name="Ventura M."/>
            <person name="Milani C."/>
            <person name="Lugli G.A."/>
        </authorList>
    </citation>
    <scope>NUCLEOTIDE SEQUENCE [LARGE SCALE GENOMIC DNA]</scope>
    <source>
        <strain evidence="2 3">LMG 10510</strain>
    </source>
</reference>
<feature type="region of interest" description="Disordered" evidence="1">
    <location>
        <begin position="128"/>
        <end position="159"/>
    </location>
</feature>
<dbReference type="AlphaFoldDB" id="A0A087AHX2"/>
<feature type="region of interest" description="Disordered" evidence="1">
    <location>
        <begin position="459"/>
        <end position="565"/>
    </location>
</feature>